<sequence>MIQFYKLCGVQSGVICVYLTDHKASLAHSRCNYNQDKEGS</sequence>
<organism evidence="1">
    <name type="scientific">Anguilla anguilla</name>
    <name type="common">European freshwater eel</name>
    <name type="synonym">Muraena anguilla</name>
    <dbReference type="NCBI Taxonomy" id="7936"/>
    <lineage>
        <taxon>Eukaryota</taxon>
        <taxon>Metazoa</taxon>
        <taxon>Chordata</taxon>
        <taxon>Craniata</taxon>
        <taxon>Vertebrata</taxon>
        <taxon>Euteleostomi</taxon>
        <taxon>Actinopterygii</taxon>
        <taxon>Neopterygii</taxon>
        <taxon>Teleostei</taxon>
        <taxon>Anguilliformes</taxon>
        <taxon>Anguillidae</taxon>
        <taxon>Anguilla</taxon>
    </lineage>
</organism>
<dbReference type="AlphaFoldDB" id="A0A0E9UUB7"/>
<name>A0A0E9UUB7_ANGAN</name>
<reference evidence="1" key="1">
    <citation type="submission" date="2014-11" db="EMBL/GenBank/DDBJ databases">
        <authorList>
            <person name="Amaro Gonzalez C."/>
        </authorList>
    </citation>
    <scope>NUCLEOTIDE SEQUENCE</scope>
</reference>
<protein>
    <submittedName>
        <fullName evidence="1">Uncharacterized protein</fullName>
    </submittedName>
</protein>
<accession>A0A0E9UUB7</accession>
<reference evidence="1" key="2">
    <citation type="journal article" date="2015" name="Fish Shellfish Immunol.">
        <title>Early steps in the European eel (Anguilla anguilla)-Vibrio vulnificus interaction in the gills: Role of the RtxA13 toxin.</title>
        <authorList>
            <person name="Callol A."/>
            <person name="Pajuelo D."/>
            <person name="Ebbesson L."/>
            <person name="Teles M."/>
            <person name="MacKenzie S."/>
            <person name="Amaro C."/>
        </authorList>
    </citation>
    <scope>NUCLEOTIDE SEQUENCE</scope>
</reference>
<proteinExistence type="predicted"/>
<evidence type="ECO:0000313" key="1">
    <source>
        <dbReference type="EMBL" id="JAH69469.1"/>
    </source>
</evidence>
<dbReference type="EMBL" id="GBXM01039108">
    <property type="protein sequence ID" value="JAH69469.1"/>
    <property type="molecule type" value="Transcribed_RNA"/>
</dbReference>